<feature type="region of interest" description="Disordered" evidence="1">
    <location>
        <begin position="1"/>
        <end position="24"/>
    </location>
</feature>
<dbReference type="OrthoDB" id="74888at2759"/>
<reference evidence="3 4" key="1">
    <citation type="journal article" date="2013" name="PLoS Genet.">
        <title>Distinctive expansion of potential virulence genes in the genome of the oomycete fish pathogen Saprolegnia parasitica.</title>
        <authorList>
            <person name="Jiang R.H."/>
            <person name="de Bruijn I."/>
            <person name="Haas B.J."/>
            <person name="Belmonte R."/>
            <person name="Lobach L."/>
            <person name="Christie J."/>
            <person name="van den Ackerveken G."/>
            <person name="Bottin A."/>
            <person name="Bulone V."/>
            <person name="Diaz-Moreno S.M."/>
            <person name="Dumas B."/>
            <person name="Fan L."/>
            <person name="Gaulin E."/>
            <person name="Govers F."/>
            <person name="Grenville-Briggs L.J."/>
            <person name="Horner N.R."/>
            <person name="Levin J.Z."/>
            <person name="Mammella M."/>
            <person name="Meijer H.J."/>
            <person name="Morris P."/>
            <person name="Nusbaum C."/>
            <person name="Oome S."/>
            <person name="Phillips A.J."/>
            <person name="van Rooyen D."/>
            <person name="Rzeszutek E."/>
            <person name="Saraiva M."/>
            <person name="Secombes C.J."/>
            <person name="Seidl M.F."/>
            <person name="Snel B."/>
            <person name="Stassen J.H."/>
            <person name="Sykes S."/>
            <person name="Tripathy S."/>
            <person name="van den Berg H."/>
            <person name="Vega-Arreguin J.C."/>
            <person name="Wawra S."/>
            <person name="Young S.K."/>
            <person name="Zeng Q."/>
            <person name="Dieguez-Uribeondo J."/>
            <person name="Russ C."/>
            <person name="Tyler B.M."/>
            <person name="van West P."/>
        </authorList>
    </citation>
    <scope>NUCLEOTIDE SEQUENCE [LARGE SCALE GENOMIC DNA]</scope>
    <source>
        <strain evidence="3 4">CBS 223.65</strain>
    </source>
</reference>
<dbReference type="VEuPathDB" id="FungiDB:SPRG_12491"/>
<keyword evidence="2" id="KW-1133">Transmembrane helix</keyword>
<evidence type="ECO:0000313" key="3">
    <source>
        <dbReference type="EMBL" id="KDO21528.1"/>
    </source>
</evidence>
<dbReference type="AlphaFoldDB" id="A0A067BTD8"/>
<keyword evidence="2" id="KW-0472">Membrane</keyword>
<evidence type="ECO:0000256" key="1">
    <source>
        <dbReference type="SAM" id="MobiDB-lite"/>
    </source>
</evidence>
<dbReference type="GeneID" id="24134446"/>
<keyword evidence="4" id="KW-1185">Reference proteome</keyword>
<keyword evidence="2" id="KW-0812">Transmembrane</keyword>
<feature type="transmembrane region" description="Helical" evidence="2">
    <location>
        <begin position="327"/>
        <end position="351"/>
    </location>
</feature>
<dbReference type="OMA" id="NSIMCAL"/>
<gene>
    <name evidence="3" type="ORF">SPRG_12491</name>
</gene>
<dbReference type="Proteomes" id="UP000030745">
    <property type="component" value="Unassembled WGS sequence"/>
</dbReference>
<dbReference type="EMBL" id="KK583286">
    <property type="protein sequence ID" value="KDO21528.1"/>
    <property type="molecule type" value="Genomic_DNA"/>
</dbReference>
<proteinExistence type="predicted"/>
<dbReference type="KEGG" id="spar:SPRG_12491"/>
<sequence length="586" mass="63876">MLDAPKWATPAPLLPRKSSKLRQPTPKTLSLHKYFNAGGVTKVSYNKRSVFISGLFALSLILSPMKAYVSEPLLDGSGYFDAGLPMSPTPAWSALVVADHKQQTSAENSNTTYHIITSTVDASVCSFALVARAPGALFYPADFGPQVLQDLCATTPVARAWTMQLVSVPIAVSIAWTQPTGPNTTAVSFIHVLPVYSSGWVLAKLLWRVLLSVYIGWLLWRQYYRHVAHLLENLDLYPLSDRSKTVERYEVIIGDPTSTIVSSPIVCAGFCLDILASADVSLHATVRVIYAVDARSFLCGAYYLGRHVWFSYAALLAFNRLLRRKRMIHGCVAQSTTVLAVVITVLLSAAANGCLRWYPLVGMANSIMCALSTAAADGSFYTVEVAPALLVTYFILAMVPVVLGRRAPEPRPEPPELLIYHKSISSVLSANSQRQVQLGVVARAPSDRKSPATPVPALAPTDDNSFAKFDFNDWKRRLCLYLCRPHKPTDTDFCSGGSIYRQFATDPSHQSLATINGRGTDCYVYGYIAAGQLADVTRVSLVSHLVLQKGSIVSVQPKPAPPDAPQRPHAQRFAVGKSMARATHHG</sequence>
<feature type="transmembrane region" description="Helical" evidence="2">
    <location>
        <begin position="383"/>
        <end position="403"/>
    </location>
</feature>
<evidence type="ECO:0000256" key="2">
    <source>
        <dbReference type="SAM" id="Phobius"/>
    </source>
</evidence>
<accession>A0A067BTD8</accession>
<evidence type="ECO:0000313" key="4">
    <source>
        <dbReference type="Proteomes" id="UP000030745"/>
    </source>
</evidence>
<protein>
    <submittedName>
        <fullName evidence="3">Uncharacterized protein</fullName>
    </submittedName>
</protein>
<dbReference type="RefSeq" id="XP_012207794.1">
    <property type="nucleotide sequence ID" value="XM_012352404.1"/>
</dbReference>
<name>A0A067BTD8_SAPPC</name>
<organism evidence="3 4">
    <name type="scientific">Saprolegnia parasitica (strain CBS 223.65)</name>
    <dbReference type="NCBI Taxonomy" id="695850"/>
    <lineage>
        <taxon>Eukaryota</taxon>
        <taxon>Sar</taxon>
        <taxon>Stramenopiles</taxon>
        <taxon>Oomycota</taxon>
        <taxon>Saprolegniomycetes</taxon>
        <taxon>Saprolegniales</taxon>
        <taxon>Saprolegniaceae</taxon>
        <taxon>Saprolegnia</taxon>
    </lineage>
</organism>